<dbReference type="OrthoDB" id="3263168at2759"/>
<feature type="compositionally biased region" description="Polar residues" evidence="1">
    <location>
        <begin position="24"/>
        <end position="52"/>
    </location>
</feature>
<dbReference type="HOGENOM" id="CLU_020694_0_0_1"/>
<evidence type="ECO:0000256" key="2">
    <source>
        <dbReference type="SAM" id="Phobius"/>
    </source>
</evidence>
<reference evidence="4" key="2">
    <citation type="submission" date="2015-01" db="EMBL/GenBank/DDBJ databases">
        <title>Evolutionary Origins and Diversification of the Mycorrhizal Mutualists.</title>
        <authorList>
            <consortium name="DOE Joint Genome Institute"/>
            <consortium name="Mycorrhizal Genomics Consortium"/>
            <person name="Kohler A."/>
            <person name="Kuo A."/>
            <person name="Nagy L.G."/>
            <person name="Floudas D."/>
            <person name="Copeland A."/>
            <person name="Barry K.W."/>
            <person name="Cichocki N."/>
            <person name="Veneault-Fourrey C."/>
            <person name="LaButti K."/>
            <person name="Lindquist E.A."/>
            <person name="Lipzen A."/>
            <person name="Lundell T."/>
            <person name="Morin E."/>
            <person name="Murat C."/>
            <person name="Riley R."/>
            <person name="Ohm R."/>
            <person name="Sun H."/>
            <person name="Tunlid A."/>
            <person name="Henrissat B."/>
            <person name="Grigoriev I.V."/>
            <person name="Hibbett D.S."/>
            <person name="Martin F."/>
        </authorList>
    </citation>
    <scope>NUCLEOTIDE SEQUENCE [LARGE SCALE GENOMIC DNA]</scope>
    <source>
        <strain evidence="4">MAFF 305830</strain>
    </source>
</reference>
<dbReference type="EMBL" id="KN824278">
    <property type="protein sequence ID" value="KIM33557.1"/>
    <property type="molecule type" value="Genomic_DNA"/>
</dbReference>
<feature type="transmembrane region" description="Helical" evidence="2">
    <location>
        <begin position="597"/>
        <end position="617"/>
    </location>
</feature>
<feature type="region of interest" description="Disordered" evidence="1">
    <location>
        <begin position="551"/>
        <end position="584"/>
    </location>
</feature>
<feature type="compositionally biased region" description="Basic and acidic residues" evidence="1">
    <location>
        <begin position="470"/>
        <end position="491"/>
    </location>
</feature>
<evidence type="ECO:0000313" key="3">
    <source>
        <dbReference type="EMBL" id="KIM33557.1"/>
    </source>
</evidence>
<feature type="region of interest" description="Disordered" evidence="1">
    <location>
        <begin position="1"/>
        <end position="114"/>
    </location>
</feature>
<keyword evidence="2" id="KW-1133">Transmembrane helix</keyword>
<organism evidence="3 4">
    <name type="scientific">Serendipita vermifera MAFF 305830</name>
    <dbReference type="NCBI Taxonomy" id="933852"/>
    <lineage>
        <taxon>Eukaryota</taxon>
        <taxon>Fungi</taxon>
        <taxon>Dikarya</taxon>
        <taxon>Basidiomycota</taxon>
        <taxon>Agaricomycotina</taxon>
        <taxon>Agaricomycetes</taxon>
        <taxon>Sebacinales</taxon>
        <taxon>Serendipitaceae</taxon>
        <taxon>Serendipita</taxon>
    </lineage>
</organism>
<feature type="region of interest" description="Disordered" evidence="1">
    <location>
        <begin position="198"/>
        <end position="245"/>
    </location>
</feature>
<keyword evidence="2" id="KW-0812">Transmembrane</keyword>
<keyword evidence="4" id="KW-1185">Reference proteome</keyword>
<feature type="region of interest" description="Disordered" evidence="1">
    <location>
        <begin position="254"/>
        <end position="273"/>
    </location>
</feature>
<reference evidence="3 4" key="1">
    <citation type="submission" date="2014-04" db="EMBL/GenBank/DDBJ databases">
        <authorList>
            <consortium name="DOE Joint Genome Institute"/>
            <person name="Kuo A."/>
            <person name="Zuccaro A."/>
            <person name="Kohler A."/>
            <person name="Nagy L.G."/>
            <person name="Floudas D."/>
            <person name="Copeland A."/>
            <person name="Barry K.W."/>
            <person name="Cichocki N."/>
            <person name="Veneault-Fourrey C."/>
            <person name="LaButti K."/>
            <person name="Lindquist E.A."/>
            <person name="Lipzen A."/>
            <person name="Lundell T."/>
            <person name="Morin E."/>
            <person name="Murat C."/>
            <person name="Sun H."/>
            <person name="Tunlid A."/>
            <person name="Henrissat B."/>
            <person name="Grigoriev I.V."/>
            <person name="Hibbett D.S."/>
            <person name="Martin F."/>
            <person name="Nordberg H.P."/>
            <person name="Cantor M.N."/>
            <person name="Hua S.X."/>
        </authorList>
    </citation>
    <scope>NUCLEOTIDE SEQUENCE [LARGE SCALE GENOMIC DNA]</scope>
    <source>
        <strain evidence="3 4">MAFF 305830</strain>
    </source>
</reference>
<name>A0A0C2XXI0_SERVB</name>
<evidence type="ECO:0000313" key="4">
    <source>
        <dbReference type="Proteomes" id="UP000054097"/>
    </source>
</evidence>
<accession>A0A0C2XXI0</accession>
<gene>
    <name evidence="3" type="ORF">M408DRAFT_326254</name>
</gene>
<feature type="region of interest" description="Disordered" evidence="1">
    <location>
        <begin position="319"/>
        <end position="345"/>
    </location>
</feature>
<sequence>MGSVESPSPSSVSFPGNGGPYAIKTTSTAVLSRSNSLSGRSPTPVLYTSSPNAKPLGRSQSRGHRHTRSLSNATSPLPLPVPPKRRDSQGSTDSLSLPPTPNEGAISQLPDNPKDWTPSQLSVYLASALRLKGGGSIPAPVAKDIAGFAFREKLAGRAFLRLSDESLKSMGVNHLWREALLSASRTLRKKVLKGRIWGFGSPNDGAEEDETPTKYSKRRIPSTVDEDVDQPASPSSPATNYRGGRVRGMIESIERSEGSTGSAGSDETDPNESVNERIEQELKDAGLWIGSDAEEDDADDIGNLSSSSSLSDNELVVDYHSRDSSGSQPPAYTRTRSPQTLEEPSVEELLASEGMFPEQLGKQVHIVNGGTLDEAPSWGAMMWERDADIAGGTAKRIIEPIAPSSTRVRVINGGEQPNIHTLFNNDASVQQDAKEETPSVDTEARSLLQSFKLRLEQMEKRLAELELRDEEREHELTSLREKEKQRQKEDEQQLQQEAESRKRIDLSSDADVYAGRGEEGDEESVDIPWPRPTKAPLPSSQAITPLIIPGESNPITAVTQPGPEKPTSEAKADAHTATEHDDPPLEMIPADPLPSALPSYVLLVGVGVCAVVIRVLFRKIGSVRRA</sequence>
<feature type="region of interest" description="Disordered" evidence="1">
    <location>
        <begin position="470"/>
        <end position="539"/>
    </location>
</feature>
<dbReference type="AlphaFoldDB" id="A0A0C2XXI0"/>
<feature type="compositionally biased region" description="Low complexity" evidence="1">
    <location>
        <begin position="1"/>
        <end position="15"/>
    </location>
</feature>
<keyword evidence="2" id="KW-0472">Membrane</keyword>
<proteinExistence type="predicted"/>
<protein>
    <recommendedName>
        <fullName evidence="5">SAM domain-containing protein</fullName>
    </recommendedName>
</protein>
<evidence type="ECO:0008006" key="5">
    <source>
        <dbReference type="Google" id="ProtNLM"/>
    </source>
</evidence>
<feature type="compositionally biased region" description="Polar residues" evidence="1">
    <location>
        <begin position="324"/>
        <end position="342"/>
    </location>
</feature>
<evidence type="ECO:0000256" key="1">
    <source>
        <dbReference type="SAM" id="MobiDB-lite"/>
    </source>
</evidence>
<feature type="compositionally biased region" description="Basic and acidic residues" evidence="1">
    <location>
        <begin position="566"/>
        <end position="583"/>
    </location>
</feature>
<dbReference type="Proteomes" id="UP000054097">
    <property type="component" value="Unassembled WGS sequence"/>
</dbReference>